<evidence type="ECO:0000313" key="2">
    <source>
        <dbReference type="Proteomes" id="UP000823775"/>
    </source>
</evidence>
<sequence length="138" mass="15323">MQGMQELLEIASYQGWEHLFELPMPIMYEAEVSEFYSSLSFSNDDETMYANMFTLSTLEECECVARQGGIGVQSTISGFIEAQRCGTEEIEHLTMLLAQRDAKIVVLKDAQSGGEPGALMDLQEENATLKGDNAALRK</sequence>
<name>A0ABS8T4P0_DATST</name>
<dbReference type="EMBL" id="JACEIK010001084">
    <property type="protein sequence ID" value="MCD7465811.1"/>
    <property type="molecule type" value="Genomic_DNA"/>
</dbReference>
<evidence type="ECO:0000313" key="1">
    <source>
        <dbReference type="EMBL" id="MCD7465811.1"/>
    </source>
</evidence>
<dbReference type="Proteomes" id="UP000823775">
    <property type="component" value="Unassembled WGS sequence"/>
</dbReference>
<protein>
    <submittedName>
        <fullName evidence="1">Uncharacterized protein</fullName>
    </submittedName>
</protein>
<gene>
    <name evidence="1" type="ORF">HAX54_001979</name>
</gene>
<organism evidence="1 2">
    <name type="scientific">Datura stramonium</name>
    <name type="common">Jimsonweed</name>
    <name type="synonym">Common thornapple</name>
    <dbReference type="NCBI Taxonomy" id="4076"/>
    <lineage>
        <taxon>Eukaryota</taxon>
        <taxon>Viridiplantae</taxon>
        <taxon>Streptophyta</taxon>
        <taxon>Embryophyta</taxon>
        <taxon>Tracheophyta</taxon>
        <taxon>Spermatophyta</taxon>
        <taxon>Magnoliopsida</taxon>
        <taxon>eudicotyledons</taxon>
        <taxon>Gunneridae</taxon>
        <taxon>Pentapetalae</taxon>
        <taxon>asterids</taxon>
        <taxon>lamiids</taxon>
        <taxon>Solanales</taxon>
        <taxon>Solanaceae</taxon>
        <taxon>Solanoideae</taxon>
        <taxon>Datureae</taxon>
        <taxon>Datura</taxon>
    </lineage>
</organism>
<proteinExistence type="predicted"/>
<keyword evidence="2" id="KW-1185">Reference proteome</keyword>
<comment type="caution">
    <text evidence="1">The sequence shown here is derived from an EMBL/GenBank/DDBJ whole genome shotgun (WGS) entry which is preliminary data.</text>
</comment>
<accession>A0ABS8T4P0</accession>
<reference evidence="1 2" key="1">
    <citation type="journal article" date="2021" name="BMC Genomics">
        <title>Datura genome reveals duplications of psychoactive alkaloid biosynthetic genes and high mutation rate following tissue culture.</title>
        <authorList>
            <person name="Rajewski A."/>
            <person name="Carter-House D."/>
            <person name="Stajich J."/>
            <person name="Litt A."/>
        </authorList>
    </citation>
    <scope>NUCLEOTIDE SEQUENCE [LARGE SCALE GENOMIC DNA]</scope>
    <source>
        <strain evidence="1">AR-01</strain>
    </source>
</reference>